<accession>A0A451BJU7</accession>
<evidence type="ECO:0000313" key="3">
    <source>
        <dbReference type="EMBL" id="VFK78496.1"/>
    </source>
</evidence>
<proteinExistence type="predicted"/>
<evidence type="ECO:0000313" key="1">
    <source>
        <dbReference type="EMBL" id="VFK37208.1"/>
    </source>
</evidence>
<protein>
    <submittedName>
        <fullName evidence="3">Uncharacterized protein</fullName>
    </submittedName>
</protein>
<organism evidence="3">
    <name type="scientific">Candidatus Kentrum sp. SD</name>
    <dbReference type="NCBI Taxonomy" id="2126332"/>
    <lineage>
        <taxon>Bacteria</taxon>
        <taxon>Pseudomonadati</taxon>
        <taxon>Pseudomonadota</taxon>
        <taxon>Gammaproteobacteria</taxon>
        <taxon>Candidatus Kentrum</taxon>
    </lineage>
</organism>
<dbReference type="EMBL" id="CAADFR010000012">
    <property type="protein sequence ID" value="VFK37208.1"/>
    <property type="molecule type" value="Genomic_DNA"/>
</dbReference>
<gene>
    <name evidence="3" type="ORF">BECKSD772D_GA0070982_101619</name>
    <name evidence="2" type="ORF">BECKSD772E_GA0070983_101221</name>
    <name evidence="1" type="ORF">BECKSD772F_GA0070984_101222</name>
</gene>
<dbReference type="AlphaFoldDB" id="A0A451BJU7"/>
<reference evidence="3" key="1">
    <citation type="submission" date="2019-02" db="EMBL/GenBank/DDBJ databases">
        <authorList>
            <person name="Gruber-Vodicka R. H."/>
            <person name="Seah K. B. B."/>
        </authorList>
    </citation>
    <scope>NUCLEOTIDE SEQUENCE</scope>
    <source>
        <strain evidence="3">BECK_S127</strain>
        <strain evidence="2">BECK_S1320</strain>
        <strain evidence="1">BECK_S1321</strain>
    </source>
</reference>
<name>A0A451BJU7_9GAMM</name>
<sequence>MLENRIFILKRPMRDIRSQAGFRLKLTRRDIATDFVHGVFQIAHIGKLIC</sequence>
<dbReference type="EMBL" id="CAADFU010000012">
    <property type="protein sequence ID" value="VFK41498.1"/>
    <property type="molecule type" value="Genomic_DNA"/>
</dbReference>
<evidence type="ECO:0000313" key="2">
    <source>
        <dbReference type="EMBL" id="VFK41498.1"/>
    </source>
</evidence>
<dbReference type="EMBL" id="CAADHB010000016">
    <property type="protein sequence ID" value="VFK78496.1"/>
    <property type="molecule type" value="Genomic_DNA"/>
</dbReference>